<name>D5U207_THEAM</name>
<dbReference type="OrthoDB" id="23364at2157"/>
<dbReference type="EMBL" id="CP001939">
    <property type="protein sequence ID" value="ADG91157.1"/>
    <property type="molecule type" value="Genomic_DNA"/>
</dbReference>
<dbReference type="GeneID" id="9165902"/>
<gene>
    <name evidence="1" type="ordered locus">Tagg_0885</name>
</gene>
<dbReference type="Proteomes" id="UP000002376">
    <property type="component" value="Chromosome"/>
</dbReference>
<sequence>MVKCPYCGYEGEFKPIKTWKYSWWDVYFHECPKCHGRFGLYVDPTGRRKGFTVKFAPRGR</sequence>
<reference evidence="2" key="2">
    <citation type="journal article" date="2010" name="Stand. Genomic Sci.">
        <title>Complete genome sequence of Thermosphaera aggregans type strain (M11TLT).</title>
        <authorList>
            <person name="Spring S."/>
            <person name="Rachel R."/>
            <person name="Lapidus A."/>
            <person name="Davenport K."/>
            <person name="Tice H."/>
            <person name="Copeland A."/>
            <person name="Cheng J.-F."/>
            <person name="Lucas S."/>
            <person name="Chen F."/>
            <person name="Nolan M."/>
            <person name="Bruce D."/>
            <person name="Goodwin L."/>
            <person name="Pitluck S."/>
            <person name="Ivanova N."/>
            <person name="Mavromatis K."/>
            <person name="Ovchinnikova G."/>
            <person name="Pati A."/>
            <person name="Chen A."/>
            <person name="Palaniappan K."/>
            <person name="Land M."/>
            <person name="Hauser L."/>
            <person name="Chang Y.-J."/>
            <person name="Jeffries C.C."/>
            <person name="Brettin T."/>
            <person name="Detter J.C."/>
            <person name="Tapia R."/>
            <person name="Han C."/>
            <person name="Heimerl T."/>
            <person name="Weikl F."/>
            <person name="Brambilla E."/>
            <person name="Goker M."/>
            <person name="Bristow J."/>
            <person name="Eisen J.A."/>
            <person name="Markowitz V."/>
            <person name="Hugenholtz P."/>
            <person name="Kyrpides N.C."/>
            <person name="Klenk H.-P."/>
        </authorList>
    </citation>
    <scope>NUCLEOTIDE SEQUENCE [LARGE SCALE GENOMIC DNA]</scope>
    <source>
        <strain evidence="2">DSM 11486 / M11TL</strain>
    </source>
</reference>
<reference evidence="1 2" key="1">
    <citation type="journal article" date="2010" name="Stand. Genomic Sci.">
        <title>Complete genome sequence of Thermosphaera aggregans type strain (M11TL).</title>
        <authorList>
            <person name="Spring S."/>
            <person name="Rachel R."/>
            <person name="Lapidus A."/>
            <person name="Davenport K."/>
            <person name="Tice H."/>
            <person name="Copeland A."/>
            <person name="Cheng J.F."/>
            <person name="Lucas S."/>
            <person name="Chen F."/>
            <person name="Nolan M."/>
            <person name="Bruce D."/>
            <person name="Goodwin L."/>
            <person name="Pitluck S."/>
            <person name="Ivanova N."/>
            <person name="Mavromatis K."/>
            <person name="Ovchinnikova G."/>
            <person name="Pati A."/>
            <person name="Chen A."/>
            <person name="Palaniappan K."/>
            <person name="Land M."/>
            <person name="Hauser L."/>
            <person name="Chang Y.J."/>
            <person name="Jeffries C.C."/>
            <person name="Brettin T."/>
            <person name="Detter J.C."/>
            <person name="Tapia R."/>
            <person name="Han C."/>
            <person name="Heimerl T."/>
            <person name="Weikl F."/>
            <person name="Brambilla E."/>
            <person name="Goker M."/>
            <person name="Bristow J."/>
            <person name="Eisen J.A."/>
            <person name="Markowitz V."/>
            <person name="Hugenholtz P."/>
            <person name="Kyrpides N.C."/>
            <person name="Klenk H.P."/>
        </authorList>
    </citation>
    <scope>NUCLEOTIDE SEQUENCE [LARGE SCALE GENOMIC DNA]</scope>
    <source>
        <strain evidence="2">DSM 11486 / M11TL</strain>
    </source>
</reference>
<proteinExistence type="predicted"/>
<organism evidence="1 2">
    <name type="scientific">Thermosphaera aggregans (strain DSM 11486 / M11TL)</name>
    <dbReference type="NCBI Taxonomy" id="633148"/>
    <lineage>
        <taxon>Archaea</taxon>
        <taxon>Thermoproteota</taxon>
        <taxon>Thermoprotei</taxon>
        <taxon>Desulfurococcales</taxon>
        <taxon>Desulfurococcaceae</taxon>
        <taxon>Thermosphaera</taxon>
    </lineage>
</organism>
<dbReference type="RefSeq" id="WP_013129750.1">
    <property type="nucleotide sequence ID" value="NC_014160.1"/>
</dbReference>
<evidence type="ECO:0000313" key="1">
    <source>
        <dbReference type="EMBL" id="ADG91157.1"/>
    </source>
</evidence>
<protein>
    <recommendedName>
        <fullName evidence="3">Chorismate-binding protein</fullName>
    </recommendedName>
</protein>
<dbReference type="HOGENOM" id="CLU_192649_0_0_2"/>
<accession>D5U207</accession>
<evidence type="ECO:0000313" key="2">
    <source>
        <dbReference type="Proteomes" id="UP000002376"/>
    </source>
</evidence>
<evidence type="ECO:0008006" key="3">
    <source>
        <dbReference type="Google" id="ProtNLM"/>
    </source>
</evidence>
<keyword evidence="2" id="KW-1185">Reference proteome</keyword>
<dbReference type="AlphaFoldDB" id="D5U207"/>
<reference key="3">
    <citation type="submission" date="2010-02" db="EMBL/GenBank/DDBJ databases">
        <title>Complete genome sequence of Thermosphaera aggregans type strain (M11TL).</title>
        <authorList>
            <consortium name="US DOE Joint Genome Institute (JGI-PGF)"/>
            <person name="Spring S."/>
            <person name="Lapidus A."/>
            <person name="Munk C."/>
            <person name="Schroeder M."/>
            <person name="Glavina Del Rio T."/>
            <person name="Tice H."/>
            <person name="Copeland A."/>
            <person name="Cheng J.-F."/>
            <person name="Lucas S."/>
            <person name="Chen F."/>
            <person name="Nolan M."/>
            <person name="Bruce D."/>
            <person name="Goodwin L."/>
            <person name="Pitluck S."/>
            <person name="Ivanova N."/>
            <person name="Mavromatis K."/>
            <person name="Ovchinnikova G."/>
            <person name="Pati A."/>
            <person name="Chen A."/>
            <person name="Palaniappan K."/>
            <person name="Land M."/>
            <person name="Hauser L."/>
            <person name="Chang Y.-J."/>
            <person name="Jeffries C.C."/>
            <person name="Brettin T."/>
            <person name="Detter J.C."/>
            <person name="Tapia R."/>
            <person name="Han C."/>
            <person name="Chain P."/>
            <person name="Heimerl T."/>
            <person name="Weik F."/>
            <person name="Goker M."/>
            <person name="Rachel R."/>
            <person name="Bristow J."/>
            <person name="Eisen J.A."/>
            <person name="Markowitz V."/>
            <person name="Hugenholtz P."/>
            <person name="Kyrpides N.C."/>
            <person name="Klenk H.-P."/>
        </authorList>
    </citation>
    <scope>NUCLEOTIDE SEQUENCE</scope>
    <source>
        <strain>DSM 11486</strain>
    </source>
</reference>
<dbReference type="KEGG" id="tag:Tagg_0885"/>
<dbReference type="eggNOG" id="arCOG06985">
    <property type="taxonomic scope" value="Archaea"/>
</dbReference>